<proteinExistence type="inferred from homology"/>
<feature type="domain" description="D-isomer specific 2-hydroxyacid dehydrogenase NAD-binding" evidence="7">
    <location>
        <begin position="118"/>
        <end position="290"/>
    </location>
</feature>
<evidence type="ECO:0000256" key="2">
    <source>
        <dbReference type="ARBA" id="ARBA00022605"/>
    </source>
</evidence>
<gene>
    <name evidence="8" type="ORF">EDC26_10616</name>
</gene>
<dbReference type="PROSITE" id="PS00065">
    <property type="entry name" value="D_2_HYDROXYACID_DH_1"/>
    <property type="match status" value="1"/>
</dbReference>
<reference evidence="8 9" key="1">
    <citation type="submission" date="2019-03" db="EMBL/GenBank/DDBJ databases">
        <title>Genomic Encyclopedia of Type Strains, Phase IV (KMG-IV): sequencing the most valuable type-strain genomes for metagenomic binning, comparative biology and taxonomic classification.</title>
        <authorList>
            <person name="Goeker M."/>
        </authorList>
    </citation>
    <scope>NUCLEOTIDE SEQUENCE [LARGE SCALE GENOMIC DNA]</scope>
    <source>
        <strain evidence="8 9">DSM 24591</strain>
    </source>
</reference>
<comment type="similarity">
    <text evidence="1 5">Belongs to the D-isomer specific 2-hydroxyacid dehydrogenase family.</text>
</comment>
<keyword evidence="3 5" id="KW-0560">Oxidoreductase</keyword>
<name>A0A4R3M2Q8_9BURK</name>
<evidence type="ECO:0000256" key="5">
    <source>
        <dbReference type="RuleBase" id="RU003719"/>
    </source>
</evidence>
<dbReference type="InterPro" id="IPR006139">
    <property type="entry name" value="D-isomer_2_OHA_DH_cat_dom"/>
</dbReference>
<dbReference type="Pfam" id="PF00389">
    <property type="entry name" value="2-Hacid_dh"/>
    <property type="match status" value="1"/>
</dbReference>
<evidence type="ECO:0000259" key="7">
    <source>
        <dbReference type="Pfam" id="PF02826"/>
    </source>
</evidence>
<dbReference type="EMBL" id="SMAJ01000006">
    <property type="protein sequence ID" value="TCT07292.1"/>
    <property type="molecule type" value="Genomic_DNA"/>
</dbReference>
<dbReference type="InterPro" id="IPR036291">
    <property type="entry name" value="NAD(P)-bd_dom_sf"/>
</dbReference>
<dbReference type="Gene3D" id="3.40.50.720">
    <property type="entry name" value="NAD(P)-binding Rossmann-like Domain"/>
    <property type="match status" value="2"/>
</dbReference>
<dbReference type="GO" id="GO:0051287">
    <property type="term" value="F:NAD binding"/>
    <property type="evidence" value="ECO:0007669"/>
    <property type="project" value="InterPro"/>
</dbReference>
<dbReference type="AlphaFoldDB" id="A0A4R3M2Q8"/>
<dbReference type="CDD" id="cd12169">
    <property type="entry name" value="PGDH_like_1"/>
    <property type="match status" value="1"/>
</dbReference>
<dbReference type="Proteomes" id="UP000295525">
    <property type="component" value="Unassembled WGS sequence"/>
</dbReference>
<dbReference type="InterPro" id="IPR050857">
    <property type="entry name" value="D-2-hydroxyacid_DH"/>
</dbReference>
<dbReference type="GO" id="GO:0008652">
    <property type="term" value="P:amino acid biosynthetic process"/>
    <property type="evidence" value="ECO:0007669"/>
    <property type="project" value="UniProtKB-KW"/>
</dbReference>
<keyword evidence="4" id="KW-0520">NAD</keyword>
<dbReference type="PANTHER" id="PTHR42789">
    <property type="entry name" value="D-ISOMER SPECIFIC 2-HYDROXYACID DEHYDROGENASE FAMILY PROTEIN (AFU_ORTHOLOGUE AFUA_6G10090)"/>
    <property type="match status" value="1"/>
</dbReference>
<evidence type="ECO:0000256" key="4">
    <source>
        <dbReference type="ARBA" id="ARBA00023027"/>
    </source>
</evidence>
<evidence type="ECO:0000256" key="1">
    <source>
        <dbReference type="ARBA" id="ARBA00005854"/>
    </source>
</evidence>
<evidence type="ECO:0000313" key="8">
    <source>
        <dbReference type="EMBL" id="TCT07292.1"/>
    </source>
</evidence>
<protein>
    <submittedName>
        <fullName evidence="8">Lactate dehydrogenase-like 2-hydroxyacid dehydrogenase</fullName>
    </submittedName>
</protein>
<keyword evidence="2" id="KW-0028">Amino-acid biosynthesis</keyword>
<dbReference type="InterPro" id="IPR029752">
    <property type="entry name" value="D-isomer_DH_CS1"/>
</dbReference>
<dbReference type="InterPro" id="IPR006140">
    <property type="entry name" value="D-isomer_DH_NAD-bd"/>
</dbReference>
<evidence type="ECO:0000259" key="6">
    <source>
        <dbReference type="Pfam" id="PF00389"/>
    </source>
</evidence>
<feature type="domain" description="D-isomer specific 2-hydroxyacid dehydrogenase catalytic" evidence="6">
    <location>
        <begin position="20"/>
        <end position="318"/>
    </location>
</feature>
<accession>A0A4R3M2Q8</accession>
<organism evidence="8 9">
    <name type="scientific">Paralcaligenes ureilyticus</name>
    <dbReference type="NCBI Taxonomy" id="627131"/>
    <lineage>
        <taxon>Bacteria</taxon>
        <taxon>Pseudomonadati</taxon>
        <taxon>Pseudomonadota</taxon>
        <taxon>Betaproteobacteria</taxon>
        <taxon>Burkholderiales</taxon>
        <taxon>Alcaligenaceae</taxon>
        <taxon>Paralcaligenes</taxon>
    </lineage>
</organism>
<evidence type="ECO:0000313" key="9">
    <source>
        <dbReference type="Proteomes" id="UP000295525"/>
    </source>
</evidence>
<dbReference type="SUPFAM" id="SSF52283">
    <property type="entry name" value="Formate/glycerate dehydrogenase catalytic domain-like"/>
    <property type="match status" value="1"/>
</dbReference>
<dbReference type="GO" id="GO:0016616">
    <property type="term" value="F:oxidoreductase activity, acting on the CH-OH group of donors, NAD or NADP as acceptor"/>
    <property type="evidence" value="ECO:0007669"/>
    <property type="project" value="InterPro"/>
</dbReference>
<dbReference type="PANTHER" id="PTHR42789:SF1">
    <property type="entry name" value="D-ISOMER SPECIFIC 2-HYDROXYACID DEHYDROGENASE FAMILY PROTEIN (AFU_ORTHOLOGUE AFUA_6G10090)"/>
    <property type="match status" value="1"/>
</dbReference>
<dbReference type="Pfam" id="PF02826">
    <property type="entry name" value="2-Hacid_dh_C"/>
    <property type="match status" value="1"/>
</dbReference>
<sequence length="321" mass="34272">MKMKIAVLDDYLKVAQHLADWPSLDSGAELTVFTETLPQAPRERAAALAGFDVIVAMRERTPFPSELLQQLPRLRLLITTGMRNSSIDMPACKAQGVVVCGAPGSPAAVSATAELAWAHILGLFKNLAAEDRGMRSGLWQTRLPGIVAGKTLGVLGLGKLGQAVAVAGKAFGMNVLAYSPHLTDERAAQAGVRRVDKHALFSQSDVVSLHLVLSASTRGLVDAQSLRAMKASAYLVNTSRAGLVDVAVLYRLLKEKKIAGAGLDVYPDEPLAADDPIRRLDNVLLTPHLGYVNPENFQAFYQNAVKAVAAWAGGQPIHVLN</sequence>
<keyword evidence="9" id="KW-1185">Reference proteome</keyword>
<comment type="caution">
    <text evidence="8">The sequence shown here is derived from an EMBL/GenBank/DDBJ whole genome shotgun (WGS) entry which is preliminary data.</text>
</comment>
<evidence type="ECO:0000256" key="3">
    <source>
        <dbReference type="ARBA" id="ARBA00023002"/>
    </source>
</evidence>
<dbReference type="SUPFAM" id="SSF51735">
    <property type="entry name" value="NAD(P)-binding Rossmann-fold domains"/>
    <property type="match status" value="1"/>
</dbReference>